<accession>A0A6A6R3L9</accession>
<keyword evidence="3 5" id="KW-0808">Transferase</keyword>
<dbReference type="Gene3D" id="3.40.50.150">
    <property type="entry name" value="Vaccinia Virus protein VP39"/>
    <property type="match status" value="1"/>
</dbReference>
<dbReference type="PRINTS" id="PR00105">
    <property type="entry name" value="C5METTRFRASE"/>
</dbReference>
<dbReference type="GO" id="GO:0032259">
    <property type="term" value="P:methylation"/>
    <property type="evidence" value="ECO:0007669"/>
    <property type="project" value="UniProtKB-KW"/>
</dbReference>
<keyword evidence="4 5" id="KW-0949">S-adenosyl-L-methionine</keyword>
<feature type="compositionally biased region" description="Basic and acidic residues" evidence="6">
    <location>
        <begin position="904"/>
        <end position="913"/>
    </location>
</feature>
<dbReference type="InterPro" id="IPR001525">
    <property type="entry name" value="C5_MeTfrase"/>
</dbReference>
<evidence type="ECO:0000313" key="8">
    <source>
        <dbReference type="Proteomes" id="UP000799750"/>
    </source>
</evidence>
<proteinExistence type="inferred from homology"/>
<dbReference type="InterPro" id="IPR050390">
    <property type="entry name" value="C5-Methyltransferase"/>
</dbReference>
<evidence type="ECO:0000256" key="3">
    <source>
        <dbReference type="ARBA" id="ARBA00022679"/>
    </source>
</evidence>
<evidence type="ECO:0000256" key="4">
    <source>
        <dbReference type="ARBA" id="ARBA00022691"/>
    </source>
</evidence>
<keyword evidence="8" id="KW-1185">Reference proteome</keyword>
<feature type="compositionally biased region" description="Low complexity" evidence="6">
    <location>
        <begin position="806"/>
        <end position="824"/>
    </location>
</feature>
<dbReference type="SUPFAM" id="SSF53335">
    <property type="entry name" value="S-adenosyl-L-methionine-dependent methyltransferases"/>
    <property type="match status" value="1"/>
</dbReference>
<feature type="compositionally biased region" description="Polar residues" evidence="6">
    <location>
        <begin position="884"/>
        <end position="896"/>
    </location>
</feature>
<feature type="compositionally biased region" description="Polar residues" evidence="6">
    <location>
        <begin position="744"/>
        <end position="764"/>
    </location>
</feature>
<dbReference type="Proteomes" id="UP000799750">
    <property type="component" value="Unassembled WGS sequence"/>
</dbReference>
<dbReference type="EC" id="2.1.1.37" evidence="1"/>
<name>A0A6A6R3L9_9PEZI</name>
<keyword evidence="2 5" id="KW-0489">Methyltransferase</keyword>
<dbReference type="InterPro" id="IPR029063">
    <property type="entry name" value="SAM-dependent_MTases_sf"/>
</dbReference>
<feature type="compositionally biased region" description="Polar residues" evidence="6">
    <location>
        <begin position="859"/>
        <end position="870"/>
    </location>
</feature>
<dbReference type="Pfam" id="PF00145">
    <property type="entry name" value="DNA_methylase"/>
    <property type="match status" value="2"/>
</dbReference>
<dbReference type="AlphaFoldDB" id="A0A6A6R3L9"/>
<dbReference type="GO" id="GO:0005634">
    <property type="term" value="C:nucleus"/>
    <property type="evidence" value="ECO:0007669"/>
    <property type="project" value="TreeGrafter"/>
</dbReference>
<evidence type="ECO:0000313" key="7">
    <source>
        <dbReference type="EMBL" id="KAF2499331.1"/>
    </source>
</evidence>
<dbReference type="PANTHER" id="PTHR10629:SF52">
    <property type="entry name" value="DNA (CYTOSINE-5)-METHYLTRANSFERASE 1"/>
    <property type="match status" value="1"/>
</dbReference>
<feature type="compositionally biased region" description="Low complexity" evidence="6">
    <location>
        <begin position="765"/>
        <end position="788"/>
    </location>
</feature>
<feature type="active site" evidence="5">
    <location>
        <position position="435"/>
    </location>
</feature>
<dbReference type="OrthoDB" id="414133at2759"/>
<dbReference type="GO" id="GO:0003677">
    <property type="term" value="F:DNA binding"/>
    <property type="evidence" value="ECO:0007669"/>
    <property type="project" value="TreeGrafter"/>
</dbReference>
<feature type="compositionally biased region" description="Polar residues" evidence="6">
    <location>
        <begin position="825"/>
        <end position="836"/>
    </location>
</feature>
<evidence type="ECO:0000256" key="6">
    <source>
        <dbReference type="SAM" id="MobiDB-lite"/>
    </source>
</evidence>
<dbReference type="GO" id="GO:0044027">
    <property type="term" value="P:negative regulation of gene expression via chromosomal CpG island methylation"/>
    <property type="evidence" value="ECO:0007669"/>
    <property type="project" value="TreeGrafter"/>
</dbReference>
<feature type="region of interest" description="Disordered" evidence="6">
    <location>
        <begin position="20"/>
        <end position="44"/>
    </location>
</feature>
<evidence type="ECO:0000256" key="2">
    <source>
        <dbReference type="ARBA" id="ARBA00022603"/>
    </source>
</evidence>
<feature type="region of interest" description="Disordered" evidence="6">
    <location>
        <begin position="695"/>
        <end position="913"/>
    </location>
</feature>
<protein>
    <recommendedName>
        <fullName evidence="1">DNA (cytosine-5-)-methyltransferase</fullName>
        <ecNumber evidence="1">2.1.1.37</ecNumber>
    </recommendedName>
</protein>
<gene>
    <name evidence="7" type="ORF">BU16DRAFT_557660</name>
</gene>
<sequence>MAPALEIIDLLDDEEENIYISDDEEPGYQASDFWDSLEDEEKDPAAQQRLLEQFRQAIIKDEPQESPSTPRPKVPERNLPIAPPFAQLQYARIPGGVNVQPGDTVELLPEKELPPGRHSGSFLRISAIFQDCRTDDKIFFRGHIFRRTKYMASPKRDREVQEHVFHSANVYPKKMNELVMVLNIDEDDDRPAFVQAMEDIPIDRIVRKRNMIMTNTDYPNLSFTQDHSSLANINLTEDKDDNLMKIFHRGRLICRYVESIYWDNATHRRRQSKSYSGEIRRLYHKEADHGTESGFPSMGNEGNQNQPISVDDNDNPRELKTVFTSLKAKNIVVKRQPSIELISSGPKRSRAAFGRKSSKYRFFDIFSGGGATSDGAEMAGFRVQLALDFNKNACETYQLNHPGVQCLKMAAQLFPPNGFDPQNPRADLCHLSFPCPFVARPHTRTGKDDQANYDILFLVGHLLRQIKPRVATIEESDGLIAIHKDIMKSMFCLIREAGYDFKWKVMNTADFGVAQRRKRLIIIMARRGTPLPPFPKPTHGVPGSGLKRFKSIWDALEPLRLDPARDDYYHNPEAKARLYKEPYDPKTKILPTITCNGGDNWHYDGRRNFTVREFAYLQDFRIGFHLTGSLTEALRVVGNAWPPTMAKAVFEQVRHTLEAFDGGKIGGEDTLLPFDVEESDIQELRLFLHSKTKNRQDPISIDSSDEEVNPPSFPSSPSSRVKSERRLFGGSITPRLKCRLPNRTFGSRRTFRSQSRPGHSPTQCSRSDPPTPSSSQTSGYGSSSSISPLKGLGLIDLTDDSPPAPRKSQSSSSASSSPLSDQRSFQSSLMTRTPSRIPSRAPFSPWATATNRPALPLAPSTNGYMGSSSIRDPVGRPHIGSAKEPSTLSKSTSRHGASSYLLKATEHVDLTKD</sequence>
<dbReference type="Gene3D" id="3.90.120.10">
    <property type="entry name" value="DNA Methylase, subunit A, domain 2"/>
    <property type="match status" value="1"/>
</dbReference>
<dbReference type="GO" id="GO:0003886">
    <property type="term" value="F:DNA (cytosine-5-)-methyltransferase activity"/>
    <property type="evidence" value="ECO:0007669"/>
    <property type="project" value="UniProtKB-EC"/>
</dbReference>
<feature type="region of interest" description="Disordered" evidence="6">
    <location>
        <begin position="290"/>
        <end position="315"/>
    </location>
</feature>
<feature type="region of interest" description="Disordered" evidence="6">
    <location>
        <begin position="60"/>
        <end position="79"/>
    </location>
</feature>
<evidence type="ECO:0000256" key="5">
    <source>
        <dbReference type="PROSITE-ProRule" id="PRU01016"/>
    </source>
</evidence>
<dbReference type="PANTHER" id="PTHR10629">
    <property type="entry name" value="CYTOSINE-SPECIFIC METHYLTRANSFERASE"/>
    <property type="match status" value="1"/>
</dbReference>
<reference evidence="7" key="1">
    <citation type="journal article" date="2020" name="Stud. Mycol.">
        <title>101 Dothideomycetes genomes: a test case for predicting lifestyles and emergence of pathogens.</title>
        <authorList>
            <person name="Haridas S."/>
            <person name="Albert R."/>
            <person name="Binder M."/>
            <person name="Bloem J."/>
            <person name="Labutti K."/>
            <person name="Salamov A."/>
            <person name="Andreopoulos B."/>
            <person name="Baker S."/>
            <person name="Barry K."/>
            <person name="Bills G."/>
            <person name="Bluhm B."/>
            <person name="Cannon C."/>
            <person name="Castanera R."/>
            <person name="Culley D."/>
            <person name="Daum C."/>
            <person name="Ezra D."/>
            <person name="Gonzalez J."/>
            <person name="Henrissat B."/>
            <person name="Kuo A."/>
            <person name="Liang C."/>
            <person name="Lipzen A."/>
            <person name="Lutzoni F."/>
            <person name="Magnuson J."/>
            <person name="Mondo S."/>
            <person name="Nolan M."/>
            <person name="Ohm R."/>
            <person name="Pangilinan J."/>
            <person name="Park H.-J."/>
            <person name="Ramirez L."/>
            <person name="Alfaro M."/>
            <person name="Sun H."/>
            <person name="Tritt A."/>
            <person name="Yoshinaga Y."/>
            <person name="Zwiers L.-H."/>
            <person name="Turgeon B."/>
            <person name="Goodwin S."/>
            <person name="Spatafora J."/>
            <person name="Crous P."/>
            <person name="Grigoriev I."/>
        </authorList>
    </citation>
    <scope>NUCLEOTIDE SEQUENCE</scope>
    <source>
        <strain evidence="7">CBS 269.34</strain>
    </source>
</reference>
<dbReference type="EMBL" id="MU004184">
    <property type="protein sequence ID" value="KAF2499331.1"/>
    <property type="molecule type" value="Genomic_DNA"/>
</dbReference>
<evidence type="ECO:0000256" key="1">
    <source>
        <dbReference type="ARBA" id="ARBA00011975"/>
    </source>
</evidence>
<comment type="similarity">
    <text evidence="5">Belongs to the class I-like SAM-binding methyltransferase superfamily. C5-methyltransferase family.</text>
</comment>
<dbReference type="PROSITE" id="PS51679">
    <property type="entry name" value="SAM_MT_C5"/>
    <property type="match status" value="1"/>
</dbReference>
<organism evidence="7 8">
    <name type="scientific">Lophium mytilinum</name>
    <dbReference type="NCBI Taxonomy" id="390894"/>
    <lineage>
        <taxon>Eukaryota</taxon>
        <taxon>Fungi</taxon>
        <taxon>Dikarya</taxon>
        <taxon>Ascomycota</taxon>
        <taxon>Pezizomycotina</taxon>
        <taxon>Dothideomycetes</taxon>
        <taxon>Pleosporomycetidae</taxon>
        <taxon>Mytilinidiales</taxon>
        <taxon>Mytilinidiaceae</taxon>
        <taxon>Lophium</taxon>
    </lineage>
</organism>